<protein>
    <submittedName>
        <fullName evidence="1">Uncharacterized protein</fullName>
    </submittedName>
</protein>
<dbReference type="EMBL" id="CADCTJ010000569">
    <property type="protein sequence ID" value="CAA9249931.1"/>
    <property type="molecule type" value="Genomic_DNA"/>
</dbReference>
<proteinExistence type="predicted"/>
<reference evidence="1" key="1">
    <citation type="submission" date="2020-02" db="EMBL/GenBank/DDBJ databases">
        <authorList>
            <person name="Meier V. D."/>
        </authorList>
    </citation>
    <scope>NUCLEOTIDE SEQUENCE</scope>
    <source>
        <strain evidence="1">AVDCRST_MAG95</strain>
    </source>
</reference>
<organism evidence="1">
    <name type="scientific">uncultured Adhaeribacter sp</name>
    <dbReference type="NCBI Taxonomy" id="448109"/>
    <lineage>
        <taxon>Bacteria</taxon>
        <taxon>Pseudomonadati</taxon>
        <taxon>Bacteroidota</taxon>
        <taxon>Cytophagia</taxon>
        <taxon>Cytophagales</taxon>
        <taxon>Hymenobacteraceae</taxon>
        <taxon>Adhaeribacter</taxon>
        <taxon>environmental samples</taxon>
    </lineage>
</organism>
<evidence type="ECO:0000313" key="1">
    <source>
        <dbReference type="EMBL" id="CAA9249931.1"/>
    </source>
</evidence>
<accession>A0A6J4IGT0</accession>
<gene>
    <name evidence="1" type="ORF">AVDCRST_MAG95-1827</name>
</gene>
<dbReference type="AlphaFoldDB" id="A0A6J4IGT0"/>
<sequence>MLVVSCRNYLLLLSVNNRNISIQAVQYILVGEALQEFFLAFLLATRKANQLAN</sequence>
<name>A0A6J4IGT0_9BACT</name>